<evidence type="ECO:0000259" key="5">
    <source>
        <dbReference type="PROSITE" id="PS50238"/>
    </source>
</evidence>
<dbReference type="Gene3D" id="3.30.60.20">
    <property type="match status" value="1"/>
</dbReference>
<feature type="coiled-coil region" evidence="3">
    <location>
        <begin position="54"/>
        <end position="109"/>
    </location>
</feature>
<sequence length="366" mass="40866">MSPANSRLSLVAQFDDFCRRHSVFTDTAAEELILEFVRNQEACRKQWHAAVLENAELKKQIASLTETNVELERKLAHTKEILRKELLRRERCEEEARHKSRQLEQVRDLLAKNGEICDETAEKLSAIMPTRNGSPDHPVRMSIIDESVGSVLSPSRDDLDASEDSAGCFDTPGSQGKRRHNFFDGLSPLGKKSKRRVMAAASAAMPRRSNSAEKLLSRQHTFCPKTVIKTETCGPCGKRIKFYRTVYRCSRCNAICHPECKNQVPLPCIPVCDTPKRGGAGNRRGPLISDHAPSTAPMVPALVVHCIQEVERRGLDCVGIYRVSGSEREVREIRERFQQGKGVPNLSKADIYAVCGVLKDFLAVAS</sequence>
<reference evidence="6" key="2">
    <citation type="submission" date="2021-09" db="EMBL/GenBank/DDBJ databases">
        <authorList>
            <person name="Jia N."/>
            <person name="Wang J."/>
            <person name="Shi W."/>
            <person name="Du L."/>
            <person name="Sun Y."/>
            <person name="Zhan W."/>
            <person name="Jiang J."/>
            <person name="Wang Q."/>
            <person name="Zhang B."/>
            <person name="Ji P."/>
            <person name="Sakyi L.B."/>
            <person name="Cui X."/>
            <person name="Yuan T."/>
            <person name="Jiang B."/>
            <person name="Yang W."/>
            <person name="Lam T.T.-Y."/>
            <person name="Chang Q."/>
            <person name="Ding S."/>
            <person name="Wang X."/>
            <person name="Zhu J."/>
            <person name="Ruan X."/>
            <person name="Zhao L."/>
            <person name="Wei J."/>
            <person name="Que T."/>
            <person name="Du C."/>
            <person name="Cheng J."/>
            <person name="Dai P."/>
            <person name="Han X."/>
            <person name="Huang E."/>
            <person name="Gao Y."/>
            <person name="Liu J."/>
            <person name="Shao H."/>
            <person name="Ye R."/>
            <person name="Li L."/>
            <person name="Wei W."/>
            <person name="Wang X."/>
            <person name="Wang C."/>
            <person name="Huo Q."/>
            <person name="Li W."/>
            <person name="Guo W."/>
            <person name="Chen H."/>
            <person name="Chen S."/>
            <person name="Zhou L."/>
            <person name="Zhou L."/>
            <person name="Ni X."/>
            <person name="Tian J."/>
            <person name="Zhou Y."/>
            <person name="Sheng Y."/>
            <person name="Liu T."/>
            <person name="Pan Y."/>
            <person name="Xia L."/>
            <person name="Li J."/>
            <person name="Zhao F."/>
            <person name="Cao W."/>
        </authorList>
    </citation>
    <scope>NUCLEOTIDE SEQUENCE</scope>
    <source>
        <strain evidence="6">Rsan-2018</strain>
        <tissue evidence="6">Larvae</tissue>
    </source>
</reference>
<dbReference type="VEuPathDB" id="VectorBase:RSAN_048165"/>
<dbReference type="GO" id="GO:0046872">
    <property type="term" value="F:metal ion binding"/>
    <property type="evidence" value="ECO:0007669"/>
    <property type="project" value="UniProtKB-KW"/>
</dbReference>
<feature type="domain" description="Phorbol-ester/DAG-type" evidence="4">
    <location>
        <begin position="219"/>
        <end position="268"/>
    </location>
</feature>
<dbReference type="PROSITE" id="PS50081">
    <property type="entry name" value="ZF_DAG_PE_2"/>
    <property type="match status" value="1"/>
</dbReference>
<dbReference type="InterPro" id="IPR002219">
    <property type="entry name" value="PKC_DAG/PE"/>
</dbReference>
<dbReference type="InterPro" id="IPR000198">
    <property type="entry name" value="RhoGAP_dom"/>
</dbReference>
<dbReference type="GO" id="GO:0005634">
    <property type="term" value="C:nucleus"/>
    <property type="evidence" value="ECO:0007669"/>
    <property type="project" value="TreeGrafter"/>
</dbReference>
<keyword evidence="7" id="KW-1185">Reference proteome</keyword>
<evidence type="ECO:0000313" key="7">
    <source>
        <dbReference type="Proteomes" id="UP000821837"/>
    </source>
</evidence>
<dbReference type="InterPro" id="IPR046349">
    <property type="entry name" value="C1-like_sf"/>
</dbReference>
<feature type="domain" description="Rho-GAP" evidence="5">
    <location>
        <begin position="286"/>
        <end position="366"/>
    </location>
</feature>
<dbReference type="PANTHER" id="PTHR46199:SF3">
    <property type="entry name" value="RAC GTPASE-ACTIVATING PROTEIN 1"/>
    <property type="match status" value="1"/>
</dbReference>
<dbReference type="Pfam" id="PF00130">
    <property type="entry name" value="C1_1"/>
    <property type="match status" value="1"/>
</dbReference>
<keyword evidence="2" id="KW-0862">Zinc</keyword>
<protein>
    <recommendedName>
        <fullName evidence="8">Rac GTPase-activating protein 1</fullName>
    </recommendedName>
</protein>
<dbReference type="GO" id="GO:0051233">
    <property type="term" value="C:spindle midzone"/>
    <property type="evidence" value="ECO:0007669"/>
    <property type="project" value="TreeGrafter"/>
</dbReference>
<dbReference type="Proteomes" id="UP000821837">
    <property type="component" value="Unassembled WGS sequence"/>
</dbReference>
<dbReference type="GO" id="GO:0097149">
    <property type="term" value="C:centralspindlin complex"/>
    <property type="evidence" value="ECO:0007669"/>
    <property type="project" value="TreeGrafter"/>
</dbReference>
<dbReference type="GO" id="GO:0007266">
    <property type="term" value="P:Rho protein signal transduction"/>
    <property type="evidence" value="ECO:0007669"/>
    <property type="project" value="TreeGrafter"/>
</dbReference>
<dbReference type="PANTHER" id="PTHR46199">
    <property type="entry name" value="RAC GTPASE-ACTIVATING PROTEIN 1"/>
    <property type="match status" value="1"/>
</dbReference>
<dbReference type="GO" id="GO:0000281">
    <property type="term" value="P:mitotic cytokinesis"/>
    <property type="evidence" value="ECO:0007669"/>
    <property type="project" value="TreeGrafter"/>
</dbReference>
<evidence type="ECO:0000256" key="2">
    <source>
        <dbReference type="ARBA" id="ARBA00022833"/>
    </source>
</evidence>
<dbReference type="SMART" id="SM00109">
    <property type="entry name" value="C1"/>
    <property type="match status" value="1"/>
</dbReference>
<evidence type="ECO:0000256" key="3">
    <source>
        <dbReference type="SAM" id="Coils"/>
    </source>
</evidence>
<dbReference type="CDD" id="cd20821">
    <property type="entry name" value="C1_MgcRacGAP"/>
    <property type="match status" value="1"/>
</dbReference>
<evidence type="ECO:0008006" key="8">
    <source>
        <dbReference type="Google" id="ProtNLM"/>
    </source>
</evidence>
<reference evidence="6" key="1">
    <citation type="journal article" date="2020" name="Cell">
        <title>Large-Scale Comparative Analyses of Tick Genomes Elucidate Their Genetic Diversity and Vector Capacities.</title>
        <authorList>
            <consortium name="Tick Genome and Microbiome Consortium (TIGMIC)"/>
            <person name="Jia N."/>
            <person name="Wang J."/>
            <person name="Shi W."/>
            <person name="Du L."/>
            <person name="Sun Y."/>
            <person name="Zhan W."/>
            <person name="Jiang J.F."/>
            <person name="Wang Q."/>
            <person name="Zhang B."/>
            <person name="Ji P."/>
            <person name="Bell-Sakyi L."/>
            <person name="Cui X.M."/>
            <person name="Yuan T.T."/>
            <person name="Jiang B.G."/>
            <person name="Yang W.F."/>
            <person name="Lam T.T."/>
            <person name="Chang Q.C."/>
            <person name="Ding S.J."/>
            <person name="Wang X.J."/>
            <person name="Zhu J.G."/>
            <person name="Ruan X.D."/>
            <person name="Zhao L."/>
            <person name="Wei J.T."/>
            <person name="Ye R.Z."/>
            <person name="Que T.C."/>
            <person name="Du C.H."/>
            <person name="Zhou Y.H."/>
            <person name="Cheng J.X."/>
            <person name="Dai P.F."/>
            <person name="Guo W.B."/>
            <person name="Han X.H."/>
            <person name="Huang E.J."/>
            <person name="Li L.F."/>
            <person name="Wei W."/>
            <person name="Gao Y.C."/>
            <person name="Liu J.Z."/>
            <person name="Shao H.Z."/>
            <person name="Wang X."/>
            <person name="Wang C.C."/>
            <person name="Yang T.C."/>
            <person name="Huo Q.B."/>
            <person name="Li W."/>
            <person name="Chen H.Y."/>
            <person name="Chen S.E."/>
            <person name="Zhou L.G."/>
            <person name="Ni X.B."/>
            <person name="Tian J.H."/>
            <person name="Sheng Y."/>
            <person name="Liu T."/>
            <person name="Pan Y.S."/>
            <person name="Xia L.Y."/>
            <person name="Li J."/>
            <person name="Zhao F."/>
            <person name="Cao W.C."/>
        </authorList>
    </citation>
    <scope>NUCLEOTIDE SEQUENCE</scope>
    <source>
        <strain evidence="6">Rsan-2018</strain>
    </source>
</reference>
<name>A0A9D4SRM8_RHISA</name>
<evidence type="ECO:0000256" key="1">
    <source>
        <dbReference type="ARBA" id="ARBA00022723"/>
    </source>
</evidence>
<organism evidence="6 7">
    <name type="scientific">Rhipicephalus sanguineus</name>
    <name type="common">Brown dog tick</name>
    <name type="synonym">Ixodes sanguineus</name>
    <dbReference type="NCBI Taxonomy" id="34632"/>
    <lineage>
        <taxon>Eukaryota</taxon>
        <taxon>Metazoa</taxon>
        <taxon>Ecdysozoa</taxon>
        <taxon>Arthropoda</taxon>
        <taxon>Chelicerata</taxon>
        <taxon>Arachnida</taxon>
        <taxon>Acari</taxon>
        <taxon>Parasitiformes</taxon>
        <taxon>Ixodida</taxon>
        <taxon>Ixodoidea</taxon>
        <taxon>Ixodidae</taxon>
        <taxon>Rhipicephalinae</taxon>
        <taxon>Rhipicephalus</taxon>
        <taxon>Rhipicephalus</taxon>
    </lineage>
</organism>
<dbReference type="EMBL" id="JABSTV010001253">
    <property type="protein sequence ID" value="KAH7942713.1"/>
    <property type="molecule type" value="Genomic_DNA"/>
</dbReference>
<keyword evidence="3" id="KW-0175">Coiled coil</keyword>
<proteinExistence type="predicted"/>
<dbReference type="GO" id="GO:0032154">
    <property type="term" value="C:cleavage furrow"/>
    <property type="evidence" value="ECO:0007669"/>
    <property type="project" value="TreeGrafter"/>
</dbReference>
<dbReference type="SUPFAM" id="SSF57889">
    <property type="entry name" value="Cysteine-rich domain"/>
    <property type="match status" value="1"/>
</dbReference>
<gene>
    <name evidence="6" type="ORF">HPB52_000204</name>
</gene>
<evidence type="ECO:0000259" key="4">
    <source>
        <dbReference type="PROSITE" id="PS50081"/>
    </source>
</evidence>
<dbReference type="AlphaFoldDB" id="A0A9D4SRM8"/>
<comment type="caution">
    <text evidence="6">The sequence shown here is derived from an EMBL/GenBank/DDBJ whole genome shotgun (WGS) entry which is preliminary data.</text>
</comment>
<dbReference type="InterPro" id="IPR008936">
    <property type="entry name" value="Rho_GTPase_activation_prot"/>
</dbReference>
<evidence type="ECO:0000313" key="6">
    <source>
        <dbReference type="EMBL" id="KAH7942713.1"/>
    </source>
</evidence>
<dbReference type="Pfam" id="PF00620">
    <property type="entry name" value="RhoGAP"/>
    <property type="match status" value="1"/>
</dbReference>
<dbReference type="SUPFAM" id="SSF48350">
    <property type="entry name" value="GTPase activation domain, GAP"/>
    <property type="match status" value="1"/>
</dbReference>
<dbReference type="GO" id="GO:0005096">
    <property type="term" value="F:GTPase activator activity"/>
    <property type="evidence" value="ECO:0007669"/>
    <property type="project" value="TreeGrafter"/>
</dbReference>
<dbReference type="GO" id="GO:0030496">
    <property type="term" value="C:midbody"/>
    <property type="evidence" value="ECO:0007669"/>
    <property type="project" value="TreeGrafter"/>
</dbReference>
<dbReference type="Gene3D" id="1.10.555.10">
    <property type="entry name" value="Rho GTPase activation protein"/>
    <property type="match status" value="1"/>
</dbReference>
<keyword evidence="1" id="KW-0479">Metal-binding</keyword>
<dbReference type="PROSITE" id="PS50238">
    <property type="entry name" value="RHOGAP"/>
    <property type="match status" value="1"/>
</dbReference>
<accession>A0A9D4SRM8</accession>
<dbReference type="PROSITE" id="PS00479">
    <property type="entry name" value="ZF_DAG_PE_1"/>
    <property type="match status" value="1"/>
</dbReference>
<dbReference type="GO" id="GO:0051256">
    <property type="term" value="P:mitotic spindle midzone assembly"/>
    <property type="evidence" value="ECO:0007669"/>
    <property type="project" value="TreeGrafter"/>
</dbReference>